<dbReference type="EMBL" id="GL349438">
    <property type="protein sequence ID" value="KNC54667.1"/>
    <property type="molecule type" value="Genomic_DNA"/>
</dbReference>
<dbReference type="RefSeq" id="XP_013761569.1">
    <property type="nucleotide sequence ID" value="XM_013906115.1"/>
</dbReference>
<evidence type="ECO:0000256" key="2">
    <source>
        <dbReference type="ARBA" id="ARBA00022692"/>
    </source>
</evidence>
<dbReference type="InterPro" id="IPR008952">
    <property type="entry name" value="Tetraspanin_EC2_sf"/>
</dbReference>
<keyword evidence="2 6" id="KW-0812">Transmembrane</keyword>
<keyword evidence="8" id="KW-1185">Reference proteome</keyword>
<keyword evidence="4 6" id="KW-0472">Membrane</keyword>
<proteinExistence type="predicted"/>
<protein>
    <recommendedName>
        <fullName evidence="9">Tetraspanin family protein</fullName>
    </recommendedName>
</protein>
<dbReference type="GO" id="GO:0016020">
    <property type="term" value="C:membrane"/>
    <property type="evidence" value="ECO:0007669"/>
    <property type="project" value="UniProtKB-SubCell"/>
</dbReference>
<dbReference type="SUPFAM" id="SSF48652">
    <property type="entry name" value="Tetraspanin"/>
    <property type="match status" value="1"/>
</dbReference>
<comment type="subcellular location">
    <subcellularLocation>
        <location evidence="1">Membrane</location>
        <topology evidence="1">Multi-pass membrane protein</topology>
    </subcellularLocation>
</comment>
<evidence type="ECO:0000313" key="7">
    <source>
        <dbReference type="EMBL" id="KNC54667.1"/>
    </source>
</evidence>
<accession>A0A0L0DQV6</accession>
<dbReference type="AlphaFoldDB" id="A0A0L0DQV6"/>
<dbReference type="Pfam" id="PF00335">
    <property type="entry name" value="Tetraspanin"/>
    <property type="match status" value="1"/>
</dbReference>
<gene>
    <name evidence="7" type="ORF">AMSG_01518</name>
</gene>
<reference evidence="7 8" key="1">
    <citation type="submission" date="2010-05" db="EMBL/GenBank/DDBJ databases">
        <title>The Genome Sequence of Thecamonas trahens ATCC 50062.</title>
        <authorList>
            <consortium name="The Broad Institute Genome Sequencing Platform"/>
            <person name="Russ C."/>
            <person name="Cuomo C."/>
            <person name="Shea T."/>
            <person name="Young S.K."/>
            <person name="Zeng Q."/>
            <person name="Koehrsen M."/>
            <person name="Haas B."/>
            <person name="Borodovsky M."/>
            <person name="Guigo R."/>
            <person name="Alvarado L."/>
            <person name="Berlin A."/>
            <person name="Bochicchio J."/>
            <person name="Borenstein D."/>
            <person name="Chapman S."/>
            <person name="Chen Z."/>
            <person name="Freedman E."/>
            <person name="Gellesch M."/>
            <person name="Goldberg J."/>
            <person name="Griggs A."/>
            <person name="Gujja S."/>
            <person name="Heilman E."/>
            <person name="Heiman D."/>
            <person name="Hepburn T."/>
            <person name="Howarth C."/>
            <person name="Jen D."/>
            <person name="Larson L."/>
            <person name="Mehta T."/>
            <person name="Park D."/>
            <person name="Pearson M."/>
            <person name="Roberts A."/>
            <person name="Saif S."/>
            <person name="Shenoy N."/>
            <person name="Sisk P."/>
            <person name="Stolte C."/>
            <person name="Sykes S."/>
            <person name="Thomson T."/>
            <person name="Walk T."/>
            <person name="White J."/>
            <person name="Yandava C."/>
            <person name="Burger G."/>
            <person name="Gray M.W."/>
            <person name="Holland P.W.H."/>
            <person name="King N."/>
            <person name="Lang F.B.F."/>
            <person name="Roger A.J."/>
            <person name="Ruiz-Trillo I."/>
            <person name="Lander E."/>
            <person name="Nusbaum C."/>
        </authorList>
    </citation>
    <scope>NUCLEOTIDE SEQUENCE [LARGE SCALE GENOMIC DNA]</scope>
    <source>
        <strain evidence="7 8">ATCC 50062</strain>
    </source>
</reference>
<dbReference type="GeneID" id="25561265"/>
<evidence type="ECO:0000256" key="1">
    <source>
        <dbReference type="ARBA" id="ARBA00004141"/>
    </source>
</evidence>
<feature type="transmembrane region" description="Helical" evidence="6">
    <location>
        <begin position="129"/>
        <end position="150"/>
    </location>
</feature>
<feature type="transmembrane region" description="Helical" evidence="6">
    <location>
        <begin position="7"/>
        <end position="26"/>
    </location>
</feature>
<feature type="region of interest" description="Disordered" evidence="5">
    <location>
        <begin position="173"/>
        <end position="201"/>
    </location>
</feature>
<organism evidence="7 8">
    <name type="scientific">Thecamonas trahens ATCC 50062</name>
    <dbReference type="NCBI Taxonomy" id="461836"/>
    <lineage>
        <taxon>Eukaryota</taxon>
        <taxon>Apusozoa</taxon>
        <taxon>Apusomonadida</taxon>
        <taxon>Apusomonadidae</taxon>
        <taxon>Thecamonas</taxon>
    </lineage>
</organism>
<dbReference type="OrthoDB" id="5845060at2759"/>
<evidence type="ECO:0000256" key="5">
    <source>
        <dbReference type="SAM" id="MobiDB-lite"/>
    </source>
</evidence>
<dbReference type="InterPro" id="IPR018499">
    <property type="entry name" value="Tetraspanin/Peripherin"/>
</dbReference>
<evidence type="ECO:0000313" key="8">
    <source>
        <dbReference type="Proteomes" id="UP000054408"/>
    </source>
</evidence>
<dbReference type="Proteomes" id="UP000054408">
    <property type="component" value="Unassembled WGS sequence"/>
</dbReference>
<evidence type="ECO:0000256" key="4">
    <source>
        <dbReference type="ARBA" id="ARBA00023136"/>
    </source>
</evidence>
<evidence type="ECO:0008006" key="9">
    <source>
        <dbReference type="Google" id="ProtNLM"/>
    </source>
</evidence>
<feature type="transmembrane region" description="Helical" evidence="6">
    <location>
        <begin position="32"/>
        <end position="58"/>
    </location>
</feature>
<evidence type="ECO:0000256" key="3">
    <source>
        <dbReference type="ARBA" id="ARBA00022989"/>
    </source>
</evidence>
<evidence type="ECO:0000256" key="6">
    <source>
        <dbReference type="SAM" id="Phobius"/>
    </source>
</evidence>
<name>A0A0L0DQV6_THETB</name>
<keyword evidence="3 6" id="KW-1133">Transmembrane helix</keyword>
<sequence length="201" mass="21355">MPIPGALIVFGLVVFLGALCLTYLLVWHETAWHVHVVAAGLAFVAYAAVAAVACAALWHSRHLAQVMQNGWEEASPDVRDKIQAKFACCGWNSYAHLPGPSCNVNDATRPACSSGVLAHTSLRLRMFEATALVVGLMLAAIILLLVAYVVETRAALDLRHELSIELSGQYSSSQAPAAKPTESRSRSTKGTTTSTAVDAAL</sequence>